<dbReference type="InterPro" id="IPR003593">
    <property type="entry name" value="AAA+_ATPase"/>
</dbReference>
<accession>A0A0W8G9X2</accession>
<evidence type="ECO:0000256" key="2">
    <source>
        <dbReference type="ARBA" id="ARBA00022448"/>
    </source>
</evidence>
<evidence type="ECO:0000259" key="5">
    <source>
        <dbReference type="PROSITE" id="PS50893"/>
    </source>
</evidence>
<gene>
    <name evidence="6" type="ORF">ASZ90_000803</name>
</gene>
<dbReference type="SUPFAM" id="SSF52540">
    <property type="entry name" value="P-loop containing nucleoside triphosphate hydrolases"/>
    <property type="match status" value="1"/>
</dbReference>
<proteinExistence type="inferred from homology"/>
<keyword evidence="3" id="KW-0547">Nucleotide-binding</keyword>
<reference evidence="6" key="1">
    <citation type="journal article" date="2015" name="Proc. Natl. Acad. Sci. U.S.A.">
        <title>Networks of energetic and metabolic interactions define dynamics in microbial communities.</title>
        <authorList>
            <person name="Embree M."/>
            <person name="Liu J.K."/>
            <person name="Al-Bassam M.M."/>
            <person name="Zengler K."/>
        </authorList>
    </citation>
    <scope>NUCLEOTIDE SEQUENCE</scope>
</reference>
<evidence type="ECO:0000256" key="1">
    <source>
        <dbReference type="ARBA" id="ARBA00005417"/>
    </source>
</evidence>
<protein>
    <submittedName>
        <fullName evidence="6">Zinc abc transporter, atp-binding protein znuc</fullName>
    </submittedName>
</protein>
<keyword evidence="2" id="KW-0813">Transport</keyword>
<dbReference type="InterPro" id="IPR017871">
    <property type="entry name" value="ABC_transporter-like_CS"/>
</dbReference>
<dbReference type="PANTHER" id="PTHR42734:SF17">
    <property type="entry name" value="METAL TRANSPORT SYSTEM ATP-BINDING PROTEIN TM_0124-RELATED"/>
    <property type="match status" value="1"/>
</dbReference>
<evidence type="ECO:0000256" key="3">
    <source>
        <dbReference type="ARBA" id="ARBA00022741"/>
    </source>
</evidence>
<dbReference type="InterPro" id="IPR003439">
    <property type="entry name" value="ABC_transporter-like_ATP-bd"/>
</dbReference>
<dbReference type="PROSITE" id="PS00211">
    <property type="entry name" value="ABC_TRANSPORTER_1"/>
    <property type="match status" value="1"/>
</dbReference>
<sequence>MPESVVSVSGVSFAYDGQDVLQGVDLAVARGDFLAVLGPNGGGKTTLLRLIMGLLQPGAGQVRVFGREPAQARGRIGYVPQQVAGGMLRRDFPVTVREVVLMGLLGPGGGGGRRGFWWSAADKRLAEAALARVEMERYATRRFPALSGGQQKRVLIARSLVADPELLILDEPTANIDPQGKFCFHEVLSRLTREVTTIAVSHDLSLLTAGVTAVACVNGSLAYNPAPELTPEMIALIYGVHSHRCPMDAFIRGIPTMLDLRRTSGEVPHA</sequence>
<evidence type="ECO:0000256" key="4">
    <source>
        <dbReference type="ARBA" id="ARBA00022840"/>
    </source>
</evidence>
<feature type="domain" description="ABC transporter" evidence="5">
    <location>
        <begin position="6"/>
        <end position="243"/>
    </location>
</feature>
<evidence type="ECO:0000313" key="6">
    <source>
        <dbReference type="EMBL" id="KUG29299.1"/>
    </source>
</evidence>
<dbReference type="InterPro" id="IPR027417">
    <property type="entry name" value="P-loop_NTPase"/>
</dbReference>
<dbReference type="EMBL" id="LNQE01000103">
    <property type="protein sequence ID" value="KUG29299.1"/>
    <property type="molecule type" value="Genomic_DNA"/>
</dbReference>
<dbReference type="InterPro" id="IPR050153">
    <property type="entry name" value="Metal_Ion_Import_ABC"/>
</dbReference>
<dbReference type="SMART" id="SM00382">
    <property type="entry name" value="AAA"/>
    <property type="match status" value="1"/>
</dbReference>
<dbReference type="PROSITE" id="PS50893">
    <property type="entry name" value="ABC_TRANSPORTER_2"/>
    <property type="match status" value="1"/>
</dbReference>
<dbReference type="Pfam" id="PF00005">
    <property type="entry name" value="ABC_tran"/>
    <property type="match status" value="1"/>
</dbReference>
<dbReference type="AlphaFoldDB" id="A0A0W8G9X2"/>
<comment type="similarity">
    <text evidence="1">Belongs to the ABC transporter superfamily.</text>
</comment>
<dbReference type="PANTHER" id="PTHR42734">
    <property type="entry name" value="METAL TRANSPORT SYSTEM ATP-BINDING PROTEIN TM_0124-RELATED"/>
    <property type="match status" value="1"/>
</dbReference>
<comment type="caution">
    <text evidence="6">The sequence shown here is derived from an EMBL/GenBank/DDBJ whole genome shotgun (WGS) entry which is preliminary data.</text>
</comment>
<dbReference type="CDD" id="cd03235">
    <property type="entry name" value="ABC_Metallic_Cations"/>
    <property type="match status" value="1"/>
</dbReference>
<dbReference type="GO" id="GO:0005524">
    <property type="term" value="F:ATP binding"/>
    <property type="evidence" value="ECO:0007669"/>
    <property type="project" value="UniProtKB-KW"/>
</dbReference>
<dbReference type="Gene3D" id="3.40.50.300">
    <property type="entry name" value="P-loop containing nucleotide triphosphate hydrolases"/>
    <property type="match status" value="1"/>
</dbReference>
<keyword evidence="4 6" id="KW-0067">ATP-binding</keyword>
<organism evidence="6">
    <name type="scientific">hydrocarbon metagenome</name>
    <dbReference type="NCBI Taxonomy" id="938273"/>
    <lineage>
        <taxon>unclassified sequences</taxon>
        <taxon>metagenomes</taxon>
        <taxon>ecological metagenomes</taxon>
    </lineage>
</organism>
<name>A0A0W8G9X2_9ZZZZ</name>
<dbReference type="GO" id="GO:0016887">
    <property type="term" value="F:ATP hydrolysis activity"/>
    <property type="evidence" value="ECO:0007669"/>
    <property type="project" value="InterPro"/>
</dbReference>